<dbReference type="EMBL" id="PGGM01000001">
    <property type="protein sequence ID" value="PSH67558.1"/>
    <property type="molecule type" value="Genomic_DNA"/>
</dbReference>
<dbReference type="InterPro" id="IPR036380">
    <property type="entry name" value="Isochorismatase-like_sf"/>
</dbReference>
<dbReference type="Proteomes" id="UP000241764">
    <property type="component" value="Unassembled WGS sequence"/>
</dbReference>
<proteinExistence type="predicted"/>
<evidence type="ECO:0000313" key="4">
    <source>
        <dbReference type="Proteomes" id="UP000241764"/>
    </source>
</evidence>
<dbReference type="InterPro" id="IPR050272">
    <property type="entry name" value="Isochorismatase-like_hydrls"/>
</dbReference>
<dbReference type="SUPFAM" id="SSF52499">
    <property type="entry name" value="Isochorismatase-like hydrolases"/>
    <property type="match status" value="1"/>
</dbReference>
<keyword evidence="1 3" id="KW-0378">Hydrolase</keyword>
<dbReference type="AlphaFoldDB" id="A0A2P7BM63"/>
<accession>A0A2P7BM63</accession>
<dbReference type="PANTHER" id="PTHR43540">
    <property type="entry name" value="PEROXYUREIDOACRYLATE/UREIDOACRYLATE AMIDOHYDROLASE-RELATED"/>
    <property type="match status" value="1"/>
</dbReference>
<dbReference type="Gene3D" id="3.40.50.850">
    <property type="entry name" value="Isochorismatase-like"/>
    <property type="match status" value="1"/>
</dbReference>
<evidence type="ECO:0000313" key="3">
    <source>
        <dbReference type="EMBL" id="PSH67558.1"/>
    </source>
</evidence>
<gene>
    <name evidence="3" type="ORF">CU103_02045</name>
</gene>
<name>A0A2P7BM63_9HYPH</name>
<sequence>MQGIFTGNSPWAMPWFDRVLPNIHKLVSFLPSGTIFTRFIPADTPASAGGSWSRYYRTWYAMTLEHLEPGQIDLVPELAKYVPPAAVVDKRVYSPWYSGELQAVLARSNTDTLIVSGGETDVCVLASVLGAIDVGYRVIVATDAVCSSSDETHDAIQVFFGQRLSQQVETAETAEIVEAWQSPLLRTVRNG</sequence>
<protein>
    <submittedName>
        <fullName evidence="3">Cysteine hydrolase</fullName>
    </submittedName>
</protein>
<evidence type="ECO:0000259" key="2">
    <source>
        <dbReference type="Pfam" id="PF00857"/>
    </source>
</evidence>
<dbReference type="OrthoDB" id="9811489at2"/>
<keyword evidence="4" id="KW-1185">Reference proteome</keyword>
<dbReference type="InterPro" id="IPR000868">
    <property type="entry name" value="Isochorismatase-like_dom"/>
</dbReference>
<dbReference type="Pfam" id="PF00857">
    <property type="entry name" value="Isochorismatase"/>
    <property type="match status" value="1"/>
</dbReference>
<reference evidence="4" key="1">
    <citation type="submission" date="2017-11" db="EMBL/GenBank/DDBJ databases">
        <authorList>
            <person name="Kuznetsova I."/>
            <person name="Sazanova A."/>
            <person name="Chirak E."/>
            <person name="Safronova V."/>
            <person name="Willems A."/>
        </authorList>
    </citation>
    <scope>NUCLEOTIDE SEQUENCE [LARGE SCALE GENOMIC DNA]</scope>
    <source>
        <strain evidence="4">CCBAU 03422</strain>
    </source>
</reference>
<comment type="caution">
    <text evidence="3">The sequence shown here is derived from an EMBL/GenBank/DDBJ whole genome shotgun (WGS) entry which is preliminary data.</text>
</comment>
<dbReference type="CDD" id="cd00431">
    <property type="entry name" value="cysteine_hydrolases"/>
    <property type="match status" value="1"/>
</dbReference>
<dbReference type="PANTHER" id="PTHR43540:SF6">
    <property type="entry name" value="ISOCHORISMATASE-LIKE DOMAIN-CONTAINING PROTEIN"/>
    <property type="match status" value="1"/>
</dbReference>
<organism evidence="3 4">
    <name type="scientific">Phyllobacterium sophorae</name>
    <dbReference type="NCBI Taxonomy" id="1520277"/>
    <lineage>
        <taxon>Bacteria</taxon>
        <taxon>Pseudomonadati</taxon>
        <taxon>Pseudomonadota</taxon>
        <taxon>Alphaproteobacteria</taxon>
        <taxon>Hyphomicrobiales</taxon>
        <taxon>Phyllobacteriaceae</taxon>
        <taxon>Phyllobacterium</taxon>
    </lineage>
</organism>
<evidence type="ECO:0000256" key="1">
    <source>
        <dbReference type="ARBA" id="ARBA00022801"/>
    </source>
</evidence>
<feature type="domain" description="Isochorismatase-like" evidence="2">
    <location>
        <begin position="1"/>
        <end position="155"/>
    </location>
</feature>
<dbReference type="GO" id="GO:0016787">
    <property type="term" value="F:hydrolase activity"/>
    <property type="evidence" value="ECO:0007669"/>
    <property type="project" value="UniProtKB-KW"/>
</dbReference>